<evidence type="ECO:0000313" key="1">
    <source>
        <dbReference type="EMBL" id="GAQ95510.1"/>
    </source>
</evidence>
<dbReference type="Proteomes" id="UP000054976">
    <property type="component" value="Unassembled WGS sequence"/>
</dbReference>
<dbReference type="EMBL" id="BCNO01000002">
    <property type="protein sequence ID" value="GAQ95510.1"/>
    <property type="molecule type" value="Genomic_DNA"/>
</dbReference>
<keyword evidence="2" id="KW-1185">Reference proteome</keyword>
<comment type="caution">
    <text evidence="1">The sequence shown here is derived from an EMBL/GenBank/DDBJ whole genome shotgun (WGS) entry which is preliminary data.</text>
</comment>
<sequence length="88" mass="10432">MTGEIKTIFDYDPTPEEARSDTKEEYFEILSRLKNPAKTATLDLFYLFMGRKGYIRAKRYLKKAFDERAERQAIVRDYFGDIIPSDEH</sequence>
<protein>
    <submittedName>
        <fullName evidence="1">Uncharacterized protein</fullName>
    </submittedName>
</protein>
<proteinExistence type="predicted"/>
<organism evidence="1 2">
    <name type="scientific">Thermodesulfovibrio aggregans</name>
    <dbReference type="NCBI Taxonomy" id="86166"/>
    <lineage>
        <taxon>Bacteria</taxon>
        <taxon>Pseudomonadati</taxon>
        <taxon>Nitrospirota</taxon>
        <taxon>Thermodesulfovibrionia</taxon>
        <taxon>Thermodesulfovibrionales</taxon>
        <taxon>Thermodesulfovibrionaceae</taxon>
        <taxon>Thermodesulfovibrio</taxon>
    </lineage>
</organism>
<evidence type="ECO:0000313" key="2">
    <source>
        <dbReference type="Proteomes" id="UP000054976"/>
    </source>
</evidence>
<accession>A0A0U9IAY5</accession>
<dbReference type="RefSeq" id="WP_059176941.1">
    <property type="nucleotide sequence ID" value="NZ_BCNO01000002.1"/>
</dbReference>
<reference evidence="2" key="1">
    <citation type="submission" date="2016-01" db="EMBL/GenBank/DDBJ databases">
        <title>Draft genome sequence of Thermodesulfovibrio aggregans strain TGE-P1.</title>
        <authorList>
            <person name="Sekiguchi Y."/>
            <person name="Ohashi A."/>
            <person name="Matsuura N."/>
            <person name="Tourlousse M.D."/>
        </authorList>
    </citation>
    <scope>NUCLEOTIDE SEQUENCE [LARGE SCALE GENOMIC DNA]</scope>
    <source>
        <strain evidence="2">TGE-P1</strain>
    </source>
</reference>
<name>A0A0U9IAY5_9BACT</name>
<gene>
    <name evidence="1" type="ORF">TAGGR_2405</name>
</gene>
<dbReference type="AlphaFoldDB" id="A0A0U9IAY5"/>